<dbReference type="RefSeq" id="WP_021317876.1">
    <property type="nucleotide sequence ID" value="NZ_AUWY01000074.1"/>
</dbReference>
<dbReference type="InterPro" id="IPR000531">
    <property type="entry name" value="Beta-barrel_TonB"/>
</dbReference>
<dbReference type="STRING" id="1346791.M529_10285"/>
<evidence type="ECO:0000256" key="9">
    <source>
        <dbReference type="ARBA" id="ARBA00023237"/>
    </source>
</evidence>
<dbReference type="InterPro" id="IPR036942">
    <property type="entry name" value="Beta-barrel_TonB_sf"/>
</dbReference>
<dbReference type="GO" id="GO:0015891">
    <property type="term" value="P:siderophore transport"/>
    <property type="evidence" value="ECO:0007669"/>
    <property type="project" value="InterPro"/>
</dbReference>
<dbReference type="Proteomes" id="UP000015523">
    <property type="component" value="Unassembled WGS sequence"/>
</dbReference>
<comment type="subcellular location">
    <subcellularLocation>
        <location evidence="1 10">Cell outer membrane</location>
        <topology evidence="1 10">Multi-pass membrane protein</topology>
    </subcellularLocation>
</comment>
<dbReference type="PROSITE" id="PS52016">
    <property type="entry name" value="TONB_DEPENDENT_REC_3"/>
    <property type="match status" value="1"/>
</dbReference>
<evidence type="ECO:0000256" key="4">
    <source>
        <dbReference type="ARBA" id="ARBA00022452"/>
    </source>
</evidence>
<comment type="caution">
    <text evidence="14">The sequence shown here is derived from an EMBL/GenBank/DDBJ whole genome shotgun (WGS) entry which is preliminary data.</text>
</comment>
<dbReference type="PANTHER" id="PTHR32552:SF82">
    <property type="entry name" value="FCUA PROTEIN"/>
    <property type="match status" value="1"/>
</dbReference>
<dbReference type="CDD" id="cd01347">
    <property type="entry name" value="ligand_gated_channel"/>
    <property type="match status" value="1"/>
</dbReference>
<evidence type="ECO:0000256" key="2">
    <source>
        <dbReference type="ARBA" id="ARBA00009810"/>
    </source>
</evidence>
<sequence length="696" mass="74282">MAAVATAAIASPAMAQERRLDEEIVVTGQRDGYSVDVVQVGAFRNRGVLDTPTTINVVPRSLLDDQGAQGLDDALRNTPGVTQQTTSPFNTNTFVARGIAVDAQTNYRLNGGLPIINFAPMPIENKERVELLKGASALYYGFANPSGIINLVTKRAGAQDVTAAYGIVDAQGGFGGGVDIGRRFGSDGQVGVRINAFGAKTESTTDGVSGNRQMVSGAFDWQARERLSFRVDAEYYRREGEEPGGVSLPAAVRGTITLPNIPSPSNRYAPAGAPFKTEGLNLTARADYALAGTWSARIEGGISSAHRDRLIVALGSVNLATGAGRLTLTRTPDQFWQNRYVRAEIGGKLETGQLQHALLLGVSRTRQYRRDQPQTRYAPIAQNLYDPVTIDLSSLVPASRTVLGGNTVTDSGAYVMDVISLGSRFDLIGGARAVEYRTRTASQDYTLRTVTPTVAGILHLTSASSLYSSYIQGLESAGLAPDGTTNAGETLPAARSRQWEAGVRMKLLGAMASLSWFNIDRALSYANADNLFVVDGRAVHRGVEGSLLGALGHGFEVALSGQYLNAKQRETGSATLNGKRVVNTPEWSGSAFVQYRLPAIDRLAINAGAYYIGSRYADAANLAVLPGFVTYSLGGSYRFTLKSGTSLTFRLNGDNLTNKRYWATGGNTLNVGASRTVRASLTIDLPSQPQQVRSRS</sequence>
<evidence type="ECO:0000256" key="10">
    <source>
        <dbReference type="PROSITE-ProRule" id="PRU01360"/>
    </source>
</evidence>
<dbReference type="SUPFAM" id="SSF56935">
    <property type="entry name" value="Porins"/>
    <property type="match status" value="1"/>
</dbReference>
<dbReference type="PANTHER" id="PTHR32552">
    <property type="entry name" value="FERRICHROME IRON RECEPTOR-RELATED"/>
    <property type="match status" value="1"/>
</dbReference>
<feature type="domain" description="TonB-dependent receptor-like beta-barrel" evidence="12">
    <location>
        <begin position="222"/>
        <end position="656"/>
    </location>
</feature>
<dbReference type="GO" id="GO:0009279">
    <property type="term" value="C:cell outer membrane"/>
    <property type="evidence" value="ECO:0007669"/>
    <property type="project" value="UniProtKB-SubCell"/>
</dbReference>
<evidence type="ECO:0000259" key="12">
    <source>
        <dbReference type="Pfam" id="PF00593"/>
    </source>
</evidence>
<proteinExistence type="inferred from homology"/>
<dbReference type="AlphaFoldDB" id="T0J2K5"/>
<evidence type="ECO:0000256" key="8">
    <source>
        <dbReference type="ARBA" id="ARBA00023170"/>
    </source>
</evidence>
<dbReference type="InterPro" id="IPR039426">
    <property type="entry name" value="TonB-dep_rcpt-like"/>
</dbReference>
<evidence type="ECO:0000256" key="3">
    <source>
        <dbReference type="ARBA" id="ARBA00022448"/>
    </source>
</evidence>
<gene>
    <name evidence="14" type="ORF">M529_10285</name>
</gene>
<evidence type="ECO:0000259" key="13">
    <source>
        <dbReference type="Pfam" id="PF07715"/>
    </source>
</evidence>
<evidence type="ECO:0000256" key="1">
    <source>
        <dbReference type="ARBA" id="ARBA00004571"/>
    </source>
</evidence>
<dbReference type="NCBIfam" id="TIGR01783">
    <property type="entry name" value="TonB-siderophor"/>
    <property type="match status" value="1"/>
</dbReference>
<keyword evidence="5 10" id="KW-0812">Transmembrane</keyword>
<keyword evidence="15" id="KW-1185">Reference proteome</keyword>
<accession>T0J2K5</accession>
<evidence type="ECO:0008006" key="16">
    <source>
        <dbReference type="Google" id="ProtNLM"/>
    </source>
</evidence>
<evidence type="ECO:0000256" key="7">
    <source>
        <dbReference type="ARBA" id="ARBA00023136"/>
    </source>
</evidence>
<evidence type="ECO:0000256" key="6">
    <source>
        <dbReference type="ARBA" id="ARBA00023077"/>
    </source>
</evidence>
<evidence type="ECO:0000313" key="15">
    <source>
        <dbReference type="Proteomes" id="UP000015523"/>
    </source>
</evidence>
<keyword evidence="6 11" id="KW-0798">TonB box</keyword>
<dbReference type="Pfam" id="PF00593">
    <property type="entry name" value="TonB_dep_Rec_b-barrel"/>
    <property type="match status" value="1"/>
</dbReference>
<feature type="domain" description="TonB-dependent receptor plug" evidence="13">
    <location>
        <begin position="49"/>
        <end position="147"/>
    </location>
</feature>
<keyword evidence="8" id="KW-0675">Receptor</keyword>
<comment type="similarity">
    <text evidence="2 10 11">Belongs to the TonB-dependent receptor family.</text>
</comment>
<organism evidence="14 15">
    <name type="scientific">Sphingobium ummariense RL-3</name>
    <dbReference type="NCBI Taxonomy" id="1346791"/>
    <lineage>
        <taxon>Bacteria</taxon>
        <taxon>Pseudomonadati</taxon>
        <taxon>Pseudomonadota</taxon>
        <taxon>Alphaproteobacteria</taxon>
        <taxon>Sphingomonadales</taxon>
        <taxon>Sphingomonadaceae</taxon>
        <taxon>Sphingobium</taxon>
    </lineage>
</organism>
<dbReference type="InterPro" id="IPR012910">
    <property type="entry name" value="Plug_dom"/>
</dbReference>
<dbReference type="GO" id="GO:0038023">
    <property type="term" value="F:signaling receptor activity"/>
    <property type="evidence" value="ECO:0007669"/>
    <property type="project" value="InterPro"/>
</dbReference>
<dbReference type="EMBL" id="AUWY01000074">
    <property type="protein sequence ID" value="EQB32181.1"/>
    <property type="molecule type" value="Genomic_DNA"/>
</dbReference>
<evidence type="ECO:0000256" key="11">
    <source>
        <dbReference type="RuleBase" id="RU003357"/>
    </source>
</evidence>
<keyword evidence="3 10" id="KW-0813">Transport</keyword>
<evidence type="ECO:0000256" key="5">
    <source>
        <dbReference type="ARBA" id="ARBA00022692"/>
    </source>
</evidence>
<dbReference type="InterPro" id="IPR037066">
    <property type="entry name" value="Plug_dom_sf"/>
</dbReference>
<name>T0J2K5_9SPHN</name>
<evidence type="ECO:0000313" key="14">
    <source>
        <dbReference type="EMBL" id="EQB32181.1"/>
    </source>
</evidence>
<dbReference type="eggNOG" id="COG4773">
    <property type="taxonomic scope" value="Bacteria"/>
</dbReference>
<dbReference type="PATRIC" id="fig|1346791.3.peg.1976"/>
<dbReference type="InterPro" id="IPR010105">
    <property type="entry name" value="TonB_sidphr_rcpt"/>
</dbReference>
<dbReference type="Gene3D" id="2.40.170.20">
    <property type="entry name" value="TonB-dependent receptor, beta-barrel domain"/>
    <property type="match status" value="1"/>
</dbReference>
<protein>
    <recommendedName>
        <fullName evidence="16">TonB-denpendent receptor</fullName>
    </recommendedName>
</protein>
<keyword evidence="7 10" id="KW-0472">Membrane</keyword>
<dbReference type="Pfam" id="PF07715">
    <property type="entry name" value="Plug"/>
    <property type="match status" value="1"/>
</dbReference>
<dbReference type="GO" id="GO:0015344">
    <property type="term" value="F:siderophore uptake transmembrane transporter activity"/>
    <property type="evidence" value="ECO:0007669"/>
    <property type="project" value="TreeGrafter"/>
</dbReference>
<keyword evidence="9 10" id="KW-0998">Cell outer membrane</keyword>
<keyword evidence="4 10" id="KW-1134">Transmembrane beta strand</keyword>
<dbReference type="Gene3D" id="2.170.130.10">
    <property type="entry name" value="TonB-dependent receptor, plug domain"/>
    <property type="match status" value="1"/>
</dbReference>
<reference evidence="14 15" key="1">
    <citation type="journal article" date="2013" name="Genome Announc.">
        <title>Draft Genome Sequence of Sphingobium ummariense Strain RL-3, a Hexachlorocyclohexane-Degrading Bacterium.</title>
        <authorList>
            <person name="Kohli P."/>
            <person name="Dua A."/>
            <person name="Sangwan N."/>
            <person name="Oldach P."/>
            <person name="Khurana J.P."/>
            <person name="Lal R."/>
        </authorList>
    </citation>
    <scope>NUCLEOTIDE SEQUENCE [LARGE SCALE GENOMIC DNA]</scope>
    <source>
        <strain evidence="14 15">RL-3</strain>
    </source>
</reference>